<accession>A0ABS4J7A7</accession>
<dbReference type="InterPro" id="IPR008775">
    <property type="entry name" value="Phytyl_CoA_dOase-like"/>
</dbReference>
<evidence type="ECO:0000313" key="2">
    <source>
        <dbReference type="Proteomes" id="UP001519287"/>
    </source>
</evidence>
<keyword evidence="2" id="KW-1185">Reference proteome</keyword>
<proteinExistence type="predicted"/>
<sequence length="245" mass="27310">MYLSKDDVQRYNQDGFLLVPDLFSAGEVQRMIQEIRGGERIASAEINTSDSLGMKVKLTYWENLIGDIWSAASTCPRVVNNVRILLGEEAAFFHGKVMLKEAHTGGAWEWHQDYGYWYDQGFMYPRMLSVFVALDAATQLNGCLRVLKGSHKLGRLSHGAVGGQTGADPARVAAAEELHETVHCEMTPGSVLFFDSNLLHCSSANDSDFHRHSFIMCYSAWDNPQQTENGFVRREPCPVGADDSI</sequence>
<dbReference type="PANTHER" id="PTHR20883">
    <property type="entry name" value="PHYTANOYL-COA DIOXYGENASE DOMAIN CONTAINING 1"/>
    <property type="match status" value="1"/>
</dbReference>
<dbReference type="Gene3D" id="2.60.120.620">
    <property type="entry name" value="q2cbj1_9rhob like domain"/>
    <property type="match status" value="1"/>
</dbReference>
<gene>
    <name evidence="1" type="ORF">J2Z66_007379</name>
</gene>
<keyword evidence="1" id="KW-0560">Oxidoreductase</keyword>
<dbReference type="EMBL" id="JAGGLB010000038">
    <property type="protein sequence ID" value="MBP1995737.1"/>
    <property type="molecule type" value="Genomic_DNA"/>
</dbReference>
<dbReference type="PANTHER" id="PTHR20883:SF48">
    <property type="entry name" value="ECTOINE DIOXYGENASE"/>
    <property type="match status" value="1"/>
</dbReference>
<protein>
    <submittedName>
        <fullName evidence="1">Ectoine hydroxylase-related dioxygenase (Phytanoyl-CoA dioxygenase family)</fullName>
    </submittedName>
</protein>
<dbReference type="GO" id="GO:0051213">
    <property type="term" value="F:dioxygenase activity"/>
    <property type="evidence" value="ECO:0007669"/>
    <property type="project" value="UniProtKB-KW"/>
</dbReference>
<dbReference type="SUPFAM" id="SSF51197">
    <property type="entry name" value="Clavaminate synthase-like"/>
    <property type="match status" value="1"/>
</dbReference>
<dbReference type="Pfam" id="PF05721">
    <property type="entry name" value="PhyH"/>
    <property type="match status" value="1"/>
</dbReference>
<dbReference type="RefSeq" id="WP_209977530.1">
    <property type="nucleotide sequence ID" value="NZ_JAGGLB010000038.1"/>
</dbReference>
<dbReference type="Proteomes" id="UP001519287">
    <property type="component" value="Unassembled WGS sequence"/>
</dbReference>
<evidence type="ECO:0000313" key="1">
    <source>
        <dbReference type="EMBL" id="MBP1995737.1"/>
    </source>
</evidence>
<organism evidence="1 2">
    <name type="scientific">Paenibacillus eucommiae</name>
    <dbReference type="NCBI Taxonomy" id="1355755"/>
    <lineage>
        <taxon>Bacteria</taxon>
        <taxon>Bacillati</taxon>
        <taxon>Bacillota</taxon>
        <taxon>Bacilli</taxon>
        <taxon>Bacillales</taxon>
        <taxon>Paenibacillaceae</taxon>
        <taxon>Paenibacillus</taxon>
    </lineage>
</organism>
<reference evidence="1 2" key="1">
    <citation type="submission" date="2021-03" db="EMBL/GenBank/DDBJ databases">
        <title>Genomic Encyclopedia of Type Strains, Phase IV (KMG-IV): sequencing the most valuable type-strain genomes for metagenomic binning, comparative biology and taxonomic classification.</title>
        <authorList>
            <person name="Goeker M."/>
        </authorList>
    </citation>
    <scope>NUCLEOTIDE SEQUENCE [LARGE SCALE GENOMIC DNA]</scope>
    <source>
        <strain evidence="1 2">DSM 26048</strain>
    </source>
</reference>
<keyword evidence="1" id="KW-0223">Dioxygenase</keyword>
<name>A0ABS4J7A7_9BACL</name>
<comment type="caution">
    <text evidence="1">The sequence shown here is derived from an EMBL/GenBank/DDBJ whole genome shotgun (WGS) entry which is preliminary data.</text>
</comment>